<name>A0ABY2T1C9_9BACI</name>
<gene>
    <name evidence="1" type="ORF">FC748_14440</name>
</gene>
<evidence type="ECO:0000313" key="2">
    <source>
        <dbReference type="Proteomes" id="UP000308330"/>
    </source>
</evidence>
<dbReference type="EMBL" id="SZPT01000002">
    <property type="protein sequence ID" value="TKI49161.1"/>
    <property type="molecule type" value="Genomic_DNA"/>
</dbReference>
<sequence length="72" mass="7967">MSFSRGHAQFHASQSVIHRGVCSASECARARSRPFHTISQNGFGIRCTSAHFFTLCEDKAIQNTICTFSLNC</sequence>
<comment type="caution">
    <text evidence="1">The sequence shown here is derived from an EMBL/GenBank/DDBJ whole genome shotgun (WGS) entry which is preliminary data.</text>
</comment>
<proteinExistence type="predicted"/>
<evidence type="ECO:0000313" key="1">
    <source>
        <dbReference type="EMBL" id="TKI49161.1"/>
    </source>
</evidence>
<keyword evidence="2" id="KW-1185">Reference proteome</keyword>
<reference evidence="1 2" key="1">
    <citation type="submission" date="2019-04" db="EMBL/GenBank/DDBJ databases">
        <title>Lysinibacillus genome sequencing.</title>
        <authorList>
            <person name="Dunlap C."/>
        </authorList>
    </citation>
    <scope>NUCLEOTIDE SEQUENCE [LARGE SCALE GENOMIC DNA]</scope>
    <source>
        <strain evidence="1 2">KCTC 33042</strain>
    </source>
</reference>
<protein>
    <submittedName>
        <fullName evidence="1">Uncharacterized protein</fullName>
    </submittedName>
</protein>
<accession>A0ABY2T1C9</accession>
<dbReference type="Proteomes" id="UP000308330">
    <property type="component" value="Unassembled WGS sequence"/>
</dbReference>
<organism evidence="1 2">
    <name type="scientific">Lysinibacillus tabacifolii</name>
    <dbReference type="NCBI Taxonomy" id="1173107"/>
    <lineage>
        <taxon>Bacteria</taxon>
        <taxon>Bacillati</taxon>
        <taxon>Bacillota</taxon>
        <taxon>Bacilli</taxon>
        <taxon>Bacillales</taxon>
        <taxon>Bacillaceae</taxon>
        <taxon>Lysinibacillus</taxon>
    </lineage>
</organism>